<dbReference type="Pfam" id="PF14344">
    <property type="entry name" value="DUF4397"/>
    <property type="match status" value="2"/>
</dbReference>
<gene>
    <name evidence="3" type="ORF">AB8S08_00970</name>
</gene>
<evidence type="ECO:0000259" key="2">
    <source>
        <dbReference type="Pfam" id="PF14344"/>
    </source>
</evidence>
<evidence type="ECO:0000313" key="3">
    <source>
        <dbReference type="EMBL" id="XDV09808.1"/>
    </source>
</evidence>
<name>A0AB39X7Y3_9GAMM</name>
<sequence length="469" mass="46776">MNGITKFGLAASTALILAACGSSSNSNDNDTGVTPPPPPPPAASTFVRVHHSVADAPDVNVLVDGSAVLEAVPYGASFGVLELDEGAYDLQVDGILPDGNTAAVITADGVELEGDTRYEVFAVGKVADETIAPLIIANPVSDIADGNFRIQVLHAAPDAPAVDVYLTAPDAVLADEAAAATLEFGDYTGQLDVPAGEYRVRVTVAGDPAAVAFDSGALEFAAGADLVVAAVTNTGTGESPVMLQVADGEGAAIVADANAGAHIRVVHASADAPAVDVTVNNAAEPAISNLAFKEFTGFIELPAGEYLVDVAAAGGTPVVLDDIPLPLNAGESFSVYAVGALGDSSLTLALVDDLARSIATAAQVQIVHASPSAGPVDIYVTASDDISAADPVFTAVPFDSASLASTGYVALTPGDYVVTVTPTGTKDAAIGPVSLSLVGGGVYTAVAVDADGGGLLPQLILMDDFVAAQ</sequence>
<dbReference type="InterPro" id="IPR025510">
    <property type="entry name" value="DUF4397"/>
</dbReference>
<feature type="chain" id="PRO_5044218684" evidence="1">
    <location>
        <begin position="27"/>
        <end position="469"/>
    </location>
</feature>
<protein>
    <submittedName>
        <fullName evidence="3">DUF4397 domain-containing protein</fullName>
    </submittedName>
</protein>
<dbReference type="EMBL" id="CP165718">
    <property type="protein sequence ID" value="XDV09808.1"/>
    <property type="molecule type" value="Genomic_DNA"/>
</dbReference>
<dbReference type="AlphaFoldDB" id="A0AB39X7Y3"/>
<keyword evidence="1" id="KW-0732">Signal</keyword>
<feature type="domain" description="DUF4397" evidence="2">
    <location>
        <begin position="261"/>
        <end position="379"/>
    </location>
</feature>
<evidence type="ECO:0000256" key="1">
    <source>
        <dbReference type="SAM" id="SignalP"/>
    </source>
</evidence>
<accession>A0AB39X7Y3</accession>
<organism evidence="3">
    <name type="scientific">Pseudidiomarina sp. PP-1MA</name>
    <dbReference type="NCBI Taxonomy" id="3237706"/>
    <lineage>
        <taxon>Bacteria</taxon>
        <taxon>Pseudomonadati</taxon>
        <taxon>Pseudomonadota</taxon>
        <taxon>Gammaproteobacteria</taxon>
        <taxon>Alteromonadales</taxon>
        <taxon>Idiomarinaceae</taxon>
        <taxon>Pseudidiomarina</taxon>
    </lineage>
</organism>
<dbReference type="PROSITE" id="PS51257">
    <property type="entry name" value="PROKAR_LIPOPROTEIN"/>
    <property type="match status" value="1"/>
</dbReference>
<reference evidence="3" key="1">
    <citation type="submission" date="2024-07" db="EMBL/GenBank/DDBJ databases">
        <title>Whole genome sequence of bacterial strains from algal surface.</title>
        <authorList>
            <person name="Kumar P."/>
        </authorList>
    </citation>
    <scope>NUCLEOTIDE SEQUENCE</scope>
    <source>
        <strain evidence="3">PP-1MA</strain>
    </source>
</reference>
<proteinExistence type="predicted"/>
<feature type="domain" description="DUF4397" evidence="2">
    <location>
        <begin position="46"/>
        <end position="165"/>
    </location>
</feature>
<dbReference type="RefSeq" id="WP_369743095.1">
    <property type="nucleotide sequence ID" value="NZ_CP165718.1"/>
</dbReference>
<feature type="signal peptide" evidence="1">
    <location>
        <begin position="1"/>
        <end position="26"/>
    </location>
</feature>